<organism evidence="2 3">
    <name type="scientific">Pseudovibrio axinellae</name>
    <dbReference type="NCBI Taxonomy" id="989403"/>
    <lineage>
        <taxon>Bacteria</taxon>
        <taxon>Pseudomonadati</taxon>
        <taxon>Pseudomonadota</taxon>
        <taxon>Alphaproteobacteria</taxon>
        <taxon>Hyphomicrobiales</taxon>
        <taxon>Stappiaceae</taxon>
        <taxon>Pseudovibrio</taxon>
    </lineage>
</organism>
<keyword evidence="3" id="KW-1185">Reference proteome</keyword>
<dbReference type="PATRIC" id="fig|989403.3.peg.1082"/>
<comment type="caution">
    <text evidence="2">The sequence shown here is derived from an EMBL/GenBank/DDBJ whole genome shotgun (WGS) entry which is preliminary data.</text>
</comment>
<dbReference type="Pfam" id="PF00534">
    <property type="entry name" value="Glycos_transf_1"/>
    <property type="match status" value="1"/>
</dbReference>
<dbReference type="PANTHER" id="PTHR12526">
    <property type="entry name" value="GLYCOSYLTRANSFERASE"/>
    <property type="match status" value="1"/>
</dbReference>
<dbReference type="Proteomes" id="UP000076577">
    <property type="component" value="Unassembled WGS sequence"/>
</dbReference>
<name>A0A166AFV8_9HYPH</name>
<keyword evidence="2" id="KW-0808">Transferase</keyword>
<keyword evidence="2" id="KW-0328">Glycosyltransferase</keyword>
<reference evidence="2 3" key="1">
    <citation type="journal article" date="2016" name="Front. Microbiol.">
        <title>Comparative Genomic Analysis Reveals a Diverse Repertoire of Genes Involved in Prokaryote-Eukaryote Interactions within the Pseudovibrio Genus.</title>
        <authorList>
            <person name="Romano S."/>
            <person name="Fernandez-Guerra A."/>
            <person name="Reen F.J."/>
            <person name="Glockner F.O."/>
            <person name="Crowley S.P."/>
            <person name="O'Sullivan O."/>
            <person name="Cotter P.D."/>
            <person name="Adams C."/>
            <person name="Dobson A.D."/>
            <person name="O'Gara F."/>
        </authorList>
    </citation>
    <scope>NUCLEOTIDE SEQUENCE [LARGE SCALE GENOMIC DNA]</scope>
    <source>
        <strain evidence="2 3">Ad2</strain>
    </source>
</reference>
<evidence type="ECO:0000313" key="2">
    <source>
        <dbReference type="EMBL" id="KZL21013.1"/>
    </source>
</evidence>
<evidence type="ECO:0000259" key="1">
    <source>
        <dbReference type="Pfam" id="PF00534"/>
    </source>
</evidence>
<protein>
    <submittedName>
        <fullName evidence="2">GDP-mannose-dependent alpha-(1-6)-phosphatidylinositol monomannoside mannosyltransferase</fullName>
        <ecNumber evidence="2">2.4.1.57</ecNumber>
    </submittedName>
</protein>
<dbReference type="EC" id="2.4.1.57" evidence="2"/>
<dbReference type="InterPro" id="IPR001296">
    <property type="entry name" value="Glyco_trans_1"/>
</dbReference>
<dbReference type="AlphaFoldDB" id="A0A166AFV8"/>
<dbReference type="Gene3D" id="3.40.50.2000">
    <property type="entry name" value="Glycogen Phosphorylase B"/>
    <property type="match status" value="2"/>
</dbReference>
<dbReference type="STRING" id="989403.SAMN05421798_101396"/>
<dbReference type="CDD" id="cd03801">
    <property type="entry name" value="GT4_PimA-like"/>
    <property type="match status" value="1"/>
</dbReference>
<evidence type="ECO:0000313" key="3">
    <source>
        <dbReference type="Proteomes" id="UP000076577"/>
    </source>
</evidence>
<dbReference type="EMBL" id="LMCB01000005">
    <property type="protein sequence ID" value="KZL21013.1"/>
    <property type="molecule type" value="Genomic_DNA"/>
</dbReference>
<sequence length="414" mass="46447">MMKAGRIAVVVKGYPRLSETFIAQELFGLQERGLRQLIVALRRPYDPYIHEVHEKITSEVLYLTEYLKDDRPRVERAVAWAKKQSGYVAARSRFEAGLKHKRNSERFRRWGQACVLAHELPEDVTWIHSHYLHSPCTVARYAAILSGRQWSFSAHAKDIWTTERWELEAKLADADWGVTCTRANLLYLRSLCKTPDKISLVYHGLDFCGFPTVPRPATLRDGTKSDCVQIISVGRLVDKKGYDNLLRAFSTLPKDINWHLTHIGGGELSQPLKKLGEDLGLDDQISWLGPQPRAVVLEALKNADLFALACRVSKTGDRDGLPNVVMEAQAMSLPCISTRVSALPEVIKDSETGVLCAPDNVSSLANALLLLITQPSERERIGMNAFHSVHDNFSASPGLDFLEERFSQSLEPCS</sequence>
<gene>
    <name evidence="2" type="primary">pimB</name>
    <name evidence="2" type="ORF">PsAD2_01005</name>
</gene>
<proteinExistence type="predicted"/>
<dbReference type="GO" id="GO:0016757">
    <property type="term" value="F:glycosyltransferase activity"/>
    <property type="evidence" value="ECO:0007669"/>
    <property type="project" value="UniProtKB-KW"/>
</dbReference>
<feature type="domain" description="Glycosyl transferase family 1" evidence="1">
    <location>
        <begin position="228"/>
        <end position="385"/>
    </location>
</feature>
<accession>A0A166AFV8</accession>
<dbReference type="SUPFAM" id="SSF53756">
    <property type="entry name" value="UDP-Glycosyltransferase/glycogen phosphorylase"/>
    <property type="match status" value="1"/>
</dbReference>